<evidence type="ECO:0000313" key="15">
    <source>
        <dbReference type="EMBL" id="AYO41649.1"/>
    </source>
</evidence>
<feature type="binding site" evidence="12">
    <location>
        <position position="398"/>
    </location>
    <ligand>
        <name>Mg(2+)</name>
        <dbReference type="ChEBI" id="CHEBI:18420"/>
    </ligand>
</feature>
<evidence type="ECO:0000256" key="13">
    <source>
        <dbReference type="PIRSR" id="PIRSR001558-3"/>
    </source>
</evidence>
<feature type="binding site" evidence="11">
    <location>
        <position position="499"/>
    </location>
    <ligand>
        <name>ATP</name>
        <dbReference type="ChEBI" id="CHEBI:30616"/>
    </ligand>
</feature>
<feature type="binding site" evidence="12">
    <location>
        <position position="155"/>
    </location>
    <ligand>
        <name>Mg(2+)</name>
        <dbReference type="ChEBI" id="CHEBI:18420"/>
    </ligand>
</feature>
<dbReference type="InterPro" id="IPR014042">
    <property type="entry name" value="Glutathione_synthase_a-hlx"/>
</dbReference>
<evidence type="ECO:0000259" key="14">
    <source>
        <dbReference type="Pfam" id="PF03199"/>
    </source>
</evidence>
<evidence type="ECO:0000256" key="12">
    <source>
        <dbReference type="PIRSR" id="PIRSR001558-2"/>
    </source>
</evidence>
<dbReference type="PIRSF" id="PIRSF001558">
    <property type="entry name" value="GSHase"/>
    <property type="match status" value="1"/>
</dbReference>
<dbReference type="NCBIfam" id="TIGR01986">
    <property type="entry name" value="glut_syn_euk"/>
    <property type="match status" value="1"/>
</dbReference>
<dbReference type="InterPro" id="IPR005615">
    <property type="entry name" value="Glutathione_synthase"/>
</dbReference>
<evidence type="ECO:0000256" key="2">
    <source>
        <dbReference type="ARBA" id="ARBA00010385"/>
    </source>
</evidence>
<keyword evidence="8 10" id="KW-0067">ATP-binding</keyword>
<comment type="similarity">
    <text evidence="2 10">Belongs to the eukaryotic GSH synthase family.</text>
</comment>
<feature type="binding site" evidence="13">
    <location>
        <begin position="238"/>
        <end position="240"/>
    </location>
    <ligand>
        <name>substrate</name>
    </ligand>
</feature>
<comment type="catalytic activity">
    <reaction evidence="10">
        <text>gamma-L-glutamyl-L-cysteine + glycine + ATP = glutathione + ADP + phosphate + H(+)</text>
        <dbReference type="Rhea" id="RHEA:13557"/>
        <dbReference type="ChEBI" id="CHEBI:15378"/>
        <dbReference type="ChEBI" id="CHEBI:30616"/>
        <dbReference type="ChEBI" id="CHEBI:43474"/>
        <dbReference type="ChEBI" id="CHEBI:57305"/>
        <dbReference type="ChEBI" id="CHEBI:57925"/>
        <dbReference type="ChEBI" id="CHEBI:58173"/>
        <dbReference type="ChEBI" id="CHEBI:456216"/>
        <dbReference type="EC" id="6.3.2.3"/>
    </reaction>
</comment>
<feature type="binding site" evidence="13">
    <location>
        <begin position="299"/>
        <end position="302"/>
    </location>
    <ligand>
        <name>substrate</name>
    </ligand>
</feature>
<evidence type="ECO:0000256" key="8">
    <source>
        <dbReference type="ARBA" id="ARBA00022840"/>
    </source>
</evidence>
<keyword evidence="5 10" id="KW-0317">Glutathione biosynthesis</keyword>
<feature type="binding site" evidence="11">
    <location>
        <position position="472"/>
    </location>
    <ligand>
        <name>ATP</name>
        <dbReference type="ChEBI" id="CHEBI:30616"/>
    </ligand>
</feature>
<feature type="binding site" evidence="11">
    <location>
        <position position="497"/>
    </location>
    <ligand>
        <name>substrate</name>
    </ligand>
</feature>
<feature type="binding site" evidence="11">
    <location>
        <position position="405"/>
    </location>
    <ligand>
        <name>ATP</name>
        <dbReference type="ChEBI" id="CHEBI:30616"/>
    </ligand>
</feature>
<keyword evidence="9 10" id="KW-0460">Magnesium</keyword>
<evidence type="ECO:0000256" key="11">
    <source>
        <dbReference type="PIRSR" id="PIRSR001558-1"/>
    </source>
</evidence>
<dbReference type="FunFam" id="3.40.50.1760:FF:000001">
    <property type="entry name" value="Glutathione synthetase"/>
    <property type="match status" value="1"/>
</dbReference>
<feature type="domain" description="Glutathione synthase substrate-binding" evidence="14">
    <location>
        <begin position="229"/>
        <end position="335"/>
    </location>
</feature>
<keyword evidence="6 10" id="KW-0479">Metal-binding</keyword>
<evidence type="ECO:0000256" key="5">
    <source>
        <dbReference type="ARBA" id="ARBA00022684"/>
    </source>
</evidence>
<dbReference type="SUPFAM" id="SSF52440">
    <property type="entry name" value="PreATP-grasp domain"/>
    <property type="match status" value="1"/>
</dbReference>
<dbReference type="EMBL" id="CP033148">
    <property type="protein sequence ID" value="AYO41649.1"/>
    <property type="molecule type" value="Genomic_DNA"/>
</dbReference>
<dbReference type="Proteomes" id="UP000269793">
    <property type="component" value="Chromosome I"/>
</dbReference>
<dbReference type="InterPro" id="IPR037013">
    <property type="entry name" value="GSH-S_sub-bd_sf"/>
</dbReference>
<gene>
    <name evidence="15" type="primary">gsa1</name>
    <name evidence="15" type="ORF">DNF11_0699</name>
</gene>
<dbReference type="InterPro" id="IPR016185">
    <property type="entry name" value="PreATP-grasp_dom_sf"/>
</dbReference>
<evidence type="ECO:0000256" key="7">
    <source>
        <dbReference type="ARBA" id="ARBA00022741"/>
    </source>
</evidence>
<keyword evidence="4 10" id="KW-0436">Ligase</keyword>
<organism evidence="15 16">
    <name type="scientific">Malassezia restricta (strain ATCC 96810 / NBRC 103918 / CBS 7877)</name>
    <name type="common">Seborrheic dermatitis infection agent</name>
    <dbReference type="NCBI Taxonomy" id="425264"/>
    <lineage>
        <taxon>Eukaryota</taxon>
        <taxon>Fungi</taxon>
        <taxon>Dikarya</taxon>
        <taxon>Basidiomycota</taxon>
        <taxon>Ustilaginomycotina</taxon>
        <taxon>Malasseziomycetes</taxon>
        <taxon>Malasseziales</taxon>
        <taxon>Malasseziaceae</taxon>
        <taxon>Malassezia</taxon>
    </lineage>
</organism>
<dbReference type="GO" id="GO:0005829">
    <property type="term" value="C:cytosol"/>
    <property type="evidence" value="ECO:0007669"/>
    <property type="project" value="TreeGrafter"/>
</dbReference>
<feature type="binding site" evidence="11">
    <location>
        <position position="338"/>
    </location>
    <ligand>
        <name>ATP</name>
        <dbReference type="ChEBI" id="CHEBI:30616"/>
    </ligand>
</feature>
<feature type="binding site" evidence="11">
    <location>
        <begin position="394"/>
        <end position="403"/>
    </location>
    <ligand>
        <name>ATP</name>
        <dbReference type="ChEBI" id="CHEBI:30616"/>
    </ligand>
</feature>
<feature type="binding site" evidence="11">
    <location>
        <position position="505"/>
    </location>
    <ligand>
        <name>ATP</name>
        <dbReference type="ChEBI" id="CHEBI:30616"/>
    </ligand>
</feature>
<feature type="binding site" evidence="11">
    <location>
        <position position="136"/>
    </location>
    <ligand>
        <name>substrate</name>
    </ligand>
</feature>
<dbReference type="Pfam" id="PF03199">
    <property type="entry name" value="GSH_synthase"/>
    <property type="match status" value="1"/>
</dbReference>
<comment type="subunit">
    <text evidence="3">Homodimer.</text>
</comment>
<protein>
    <recommendedName>
        <fullName evidence="10">Glutathione synthetase</fullName>
        <shortName evidence="10">GSH-S</shortName>
        <ecNumber evidence="10">6.3.2.3</ecNumber>
    </recommendedName>
</protein>
<dbReference type="EC" id="6.3.2.3" evidence="10"/>
<proteinExistence type="inferred from homology"/>
<dbReference type="Gene3D" id="3.30.1490.80">
    <property type="match status" value="1"/>
</dbReference>
<dbReference type="GO" id="GO:0005524">
    <property type="term" value="F:ATP binding"/>
    <property type="evidence" value="ECO:0007669"/>
    <property type="project" value="UniProtKB-UniRule"/>
</dbReference>
<dbReference type="Gene3D" id="3.40.50.1760">
    <property type="entry name" value="Glutathione synthase, substrate-binding domain superfamily, eukaryotic"/>
    <property type="match status" value="1"/>
</dbReference>
<evidence type="ECO:0000256" key="4">
    <source>
        <dbReference type="ARBA" id="ARBA00022598"/>
    </source>
</evidence>
<feature type="binding site" evidence="11">
    <location>
        <begin position="441"/>
        <end position="444"/>
    </location>
    <ligand>
        <name>ATP</name>
        <dbReference type="ChEBI" id="CHEBI:30616"/>
    </ligand>
</feature>
<reference evidence="15 16" key="1">
    <citation type="submission" date="2018-10" db="EMBL/GenBank/DDBJ databases">
        <title>Complete genome sequence of Malassezia restricta CBS 7877.</title>
        <authorList>
            <person name="Morand S.C."/>
            <person name="Bertignac M."/>
            <person name="Iltis A."/>
            <person name="Kolder I."/>
            <person name="Pirovano W."/>
            <person name="Jourdain R."/>
            <person name="Clavaud C."/>
        </authorList>
    </citation>
    <scope>NUCLEOTIDE SEQUENCE [LARGE SCALE GENOMIC DNA]</scope>
    <source>
        <strain evidence="15 16">CBS 7877</strain>
    </source>
</reference>
<dbReference type="Pfam" id="PF03917">
    <property type="entry name" value="GSH_synth_ATP"/>
    <property type="match status" value="1"/>
</dbReference>
<evidence type="ECO:0000256" key="10">
    <source>
        <dbReference type="PIRNR" id="PIRNR001558"/>
    </source>
</evidence>
<dbReference type="InterPro" id="IPR004887">
    <property type="entry name" value="GSH_synth_subst-bd"/>
</dbReference>
<dbReference type="OrthoDB" id="2020073at2759"/>
<sequence length="521" mass="58506">MTLASDLPVWPPSELKDSIRNKLISQDARDFALSHGLVYRALPSKPNGEPLQDTTIHAPTTIVPTPFPRDLFEKAQSLQPLFNKLYARVAMDANFLRTVMKDSVIKVDDFQRRLFDIWHTVQEEGASQPVHLGLFRSDYLMHADNRNELELRQVEFNTIAASFGGLCTFASNMHRHLLRNHAYSNAAPCLHMDNLPKNEAIDTLVSGLVDAHKYYVSECTNDSRTTAPVILFVVQPKERNAFDQRALEYEIEDKHDINVMRMSLDDLQTKATVHGTNRKLFVQAPLHSTPVEVSVVYFRSGYGPDDYTSNAAWDTRLLLERSHAIKCPNVALQLAGSKKVQQVLSESNILEKYIGSDAHEIRSTFSQLWPLDDSKIGREALAIARSTPEKFVMKPQREGGSHNIYKHDIVPALDAMKKRDEERQARGEDVSVKEHEGYILMSLIDTPKDRGAMMLRAGCGEEAQLMPQTVSELGIYGTILFGTKELEEQRSGGYLLRTKSSESNEGGVAVGFSVIDTPLLV</sequence>
<dbReference type="Gene3D" id="1.10.1080.10">
    <property type="entry name" value="Glutathione Synthetase, Chain A, domain 3"/>
    <property type="match status" value="1"/>
</dbReference>
<keyword evidence="16" id="KW-1185">Reference proteome</keyword>
<dbReference type="UniPathway" id="UPA00142">
    <property type="reaction ID" value="UER00210"/>
</dbReference>
<keyword evidence="7 10" id="KW-0547">Nucleotide-binding</keyword>
<dbReference type="InterPro" id="IPR014709">
    <property type="entry name" value="Glutathione_synthase_C_euk"/>
</dbReference>
<feature type="binding site" evidence="12">
    <location>
        <position position="157"/>
    </location>
    <ligand>
        <name>Mg(2+)</name>
        <dbReference type="ChEBI" id="CHEBI:18420"/>
    </ligand>
</feature>
<comment type="pathway">
    <text evidence="1 10">Sulfur metabolism; glutathione biosynthesis; glutathione from L-cysteine and L-glutamate: step 2/2.</text>
</comment>
<feature type="binding site" evidence="13">
    <location>
        <begin position="159"/>
        <end position="162"/>
    </location>
    <ligand>
        <name>substrate</name>
    </ligand>
</feature>
<evidence type="ECO:0000256" key="6">
    <source>
        <dbReference type="ARBA" id="ARBA00022723"/>
    </source>
</evidence>
<evidence type="ECO:0000256" key="3">
    <source>
        <dbReference type="ARBA" id="ARBA00011738"/>
    </source>
</evidence>
<dbReference type="Gene3D" id="3.30.470.20">
    <property type="entry name" value="ATP-grasp fold, B domain"/>
    <property type="match status" value="1"/>
</dbReference>
<dbReference type="PANTHER" id="PTHR11130:SF0">
    <property type="entry name" value="GLUTATHIONE SYNTHETASE"/>
    <property type="match status" value="1"/>
</dbReference>
<dbReference type="AlphaFoldDB" id="A0A3G2S2I1"/>
<comment type="cofactor">
    <cofactor evidence="10 12">
        <name>Mg(2+)</name>
        <dbReference type="ChEBI" id="CHEBI:18420"/>
    </cofactor>
    <text evidence="10 12">Binds 1 Mg(2+) ion per subunit.</text>
</comment>
<dbReference type="PANTHER" id="PTHR11130">
    <property type="entry name" value="GLUTATHIONE SYNTHETASE"/>
    <property type="match status" value="1"/>
</dbReference>
<feature type="binding site" evidence="13">
    <location>
        <begin position="508"/>
        <end position="509"/>
    </location>
    <ligand>
        <name>substrate</name>
    </ligand>
</feature>
<dbReference type="SUPFAM" id="SSF56059">
    <property type="entry name" value="Glutathione synthetase ATP-binding domain-like"/>
    <property type="match status" value="1"/>
</dbReference>
<name>A0A3G2S2I1_MALR7</name>
<dbReference type="GO" id="GO:0000287">
    <property type="term" value="F:magnesium ion binding"/>
    <property type="evidence" value="ECO:0007669"/>
    <property type="project" value="UniProtKB-UniRule"/>
</dbReference>
<accession>A0A3G2S2I1</accession>
<dbReference type="VEuPathDB" id="FungiDB:DNF11_0699"/>
<dbReference type="GO" id="GO:0043295">
    <property type="term" value="F:glutathione binding"/>
    <property type="evidence" value="ECO:0007669"/>
    <property type="project" value="UniProtKB-UniRule"/>
</dbReference>
<dbReference type="STRING" id="425264.A0A3G2S2I1"/>
<dbReference type="GO" id="GO:0004363">
    <property type="term" value="F:glutathione synthase activity"/>
    <property type="evidence" value="ECO:0007669"/>
    <property type="project" value="UniProtKB-UniRule"/>
</dbReference>
<evidence type="ECO:0000256" key="1">
    <source>
        <dbReference type="ARBA" id="ARBA00004965"/>
    </source>
</evidence>
<feature type="binding site" evidence="11">
    <location>
        <position position="244"/>
    </location>
    <ligand>
        <name>substrate</name>
    </ligand>
</feature>
<dbReference type="InterPro" id="IPR014049">
    <property type="entry name" value="Glutathione_synthase_N_euk"/>
</dbReference>
<feature type="binding site" evidence="11">
    <location>
        <position position="155"/>
    </location>
    <ligand>
        <name>ATP</name>
        <dbReference type="ChEBI" id="CHEBI:30616"/>
    </ligand>
</feature>
<dbReference type="Gene3D" id="3.30.1490.50">
    <property type="match status" value="1"/>
</dbReference>
<evidence type="ECO:0000313" key="16">
    <source>
        <dbReference type="Proteomes" id="UP000269793"/>
    </source>
</evidence>
<evidence type="ECO:0000256" key="9">
    <source>
        <dbReference type="ARBA" id="ARBA00022842"/>
    </source>
</evidence>